<organism evidence="5 6">
    <name type="scientific">Mycobacterium lehmannii</name>
    <dbReference type="NCBI Taxonomy" id="2048550"/>
    <lineage>
        <taxon>Bacteria</taxon>
        <taxon>Bacillati</taxon>
        <taxon>Actinomycetota</taxon>
        <taxon>Actinomycetes</taxon>
        <taxon>Mycobacteriales</taxon>
        <taxon>Mycobacteriaceae</taxon>
        <taxon>Mycobacterium</taxon>
    </lineage>
</organism>
<evidence type="ECO:0000256" key="1">
    <source>
        <dbReference type="ARBA" id="ARBA00010515"/>
    </source>
</evidence>
<dbReference type="Gene3D" id="3.40.50.1820">
    <property type="entry name" value="alpha/beta hydrolase"/>
    <property type="match status" value="1"/>
</dbReference>
<comment type="caution">
    <text evidence="5">The sequence shown here is derived from an EMBL/GenBank/DDBJ whole genome shotgun (WGS) entry which is preliminary data.</text>
</comment>
<dbReference type="FunFam" id="3.40.50.1820:FF:000089">
    <property type="entry name" value="Alpha/beta hydrolase"/>
    <property type="match status" value="1"/>
</dbReference>
<evidence type="ECO:0000313" key="5">
    <source>
        <dbReference type="EMBL" id="KUI18046.1"/>
    </source>
</evidence>
<evidence type="ECO:0000259" key="4">
    <source>
        <dbReference type="Pfam" id="PF07859"/>
    </source>
</evidence>
<dbReference type="SUPFAM" id="SSF53474">
    <property type="entry name" value="alpha/beta-Hydrolases"/>
    <property type="match status" value="1"/>
</dbReference>
<dbReference type="GO" id="GO:0016787">
    <property type="term" value="F:hydrolase activity"/>
    <property type="evidence" value="ECO:0007669"/>
    <property type="project" value="UniProtKB-KW"/>
</dbReference>
<dbReference type="PANTHER" id="PTHR48081:SF8">
    <property type="entry name" value="ALPHA_BETA HYDROLASE FOLD-3 DOMAIN-CONTAINING PROTEIN-RELATED"/>
    <property type="match status" value="1"/>
</dbReference>
<reference evidence="5 6" key="1">
    <citation type="submission" date="2016-01" db="EMBL/GenBank/DDBJ databases">
        <authorList>
            <consortium name="TB Trials Study Group"/>
            <person name="Sutton G."/>
            <person name="Brinkac L."/>
            <person name="Sanka R."/>
            <person name="Adams M."/>
            <person name="Lau E.L."/>
            <person name="Macaden R."/>
            <person name="Grewal H.M.S."/>
        </authorList>
    </citation>
    <scope>NUCLEOTIDE SEQUENCE [LARGE SCALE GENOMIC DNA]</scope>
    <source>
        <strain evidence="5 6">IS-1744</strain>
    </source>
</reference>
<dbReference type="InterPro" id="IPR050300">
    <property type="entry name" value="GDXG_lipolytic_enzyme"/>
</dbReference>
<sequence length="307" mass="32095">MDAILLKVLQAVPFQLTTDGGVQAARERFNALPRVEILPEVEAQDRTVDGPGGPIPVRVYRPPTASDAPAPAVVFFHGGGWCVGDLDSYDGTARRHAADAEAVVVAVDYRLAPEHPFPAAVDDVWAVTRWVAASADELGVDAGRLAVAGDSAGGNLAAVVAQLARDARGPQICFQLLWYPATTWDTTLPSFAENADAPILDFAAVGGFSRWYVGDMDLSDMPATLAPARAADLTGLPPAYIAVAGHDPLRDDGARYAELLSAAGVCVELHNAGTLVHGYLGYAGVVPAATEATERGLRALRGALHAV</sequence>
<dbReference type="PANTHER" id="PTHR48081">
    <property type="entry name" value="AB HYDROLASE SUPERFAMILY PROTEIN C4A8.06C"/>
    <property type="match status" value="1"/>
</dbReference>
<gene>
    <name evidence="5" type="ORF">AU192_03170</name>
</gene>
<name>A0A101A8W3_9MYCO</name>
<keyword evidence="6" id="KW-1185">Reference proteome</keyword>
<protein>
    <submittedName>
        <fullName evidence="5">Lipase</fullName>
    </submittedName>
</protein>
<keyword evidence="2" id="KW-0378">Hydrolase</keyword>
<dbReference type="InterPro" id="IPR013094">
    <property type="entry name" value="AB_hydrolase_3"/>
</dbReference>
<evidence type="ECO:0000256" key="2">
    <source>
        <dbReference type="ARBA" id="ARBA00022801"/>
    </source>
</evidence>
<dbReference type="EMBL" id="LQIR01000012">
    <property type="protein sequence ID" value="KUI18046.1"/>
    <property type="molecule type" value="Genomic_DNA"/>
</dbReference>
<accession>A0A101A8W3</accession>
<feature type="domain" description="Alpha/beta hydrolase fold-3" evidence="4">
    <location>
        <begin position="73"/>
        <end position="280"/>
    </location>
</feature>
<comment type="similarity">
    <text evidence="1">Belongs to the 'GDXG' lipolytic enzyme family.</text>
</comment>
<dbReference type="InterPro" id="IPR033140">
    <property type="entry name" value="Lipase_GDXG_put_SER_AS"/>
</dbReference>
<evidence type="ECO:0000256" key="3">
    <source>
        <dbReference type="PROSITE-ProRule" id="PRU10038"/>
    </source>
</evidence>
<dbReference type="AlphaFoldDB" id="A0A101A8W3"/>
<evidence type="ECO:0000313" key="6">
    <source>
        <dbReference type="Proteomes" id="UP000053707"/>
    </source>
</evidence>
<dbReference type="PROSITE" id="PS01174">
    <property type="entry name" value="LIPASE_GDXG_SER"/>
    <property type="match status" value="1"/>
</dbReference>
<dbReference type="ESTHER" id="9myco-a0a101a8w3">
    <property type="family name" value="Hormone-sensitive_lipase_like"/>
</dbReference>
<dbReference type="InterPro" id="IPR029058">
    <property type="entry name" value="AB_hydrolase_fold"/>
</dbReference>
<dbReference type="Proteomes" id="UP000053707">
    <property type="component" value="Unassembled WGS sequence"/>
</dbReference>
<proteinExistence type="inferred from homology"/>
<dbReference type="Pfam" id="PF07859">
    <property type="entry name" value="Abhydrolase_3"/>
    <property type="match status" value="1"/>
</dbReference>
<feature type="active site" evidence="3">
    <location>
        <position position="151"/>
    </location>
</feature>